<name>A0ABR0IW59_9EURO</name>
<evidence type="ECO:0000256" key="2">
    <source>
        <dbReference type="ARBA" id="ARBA00023002"/>
    </source>
</evidence>
<dbReference type="Pfam" id="PF00106">
    <property type="entry name" value="adh_short"/>
    <property type="match status" value="1"/>
</dbReference>
<accession>A0ABR0IW59</accession>
<comment type="caution">
    <text evidence="3">The sequence shown here is derived from an EMBL/GenBank/DDBJ whole genome shotgun (WGS) entry which is preliminary data.</text>
</comment>
<proteinExistence type="inferred from homology"/>
<evidence type="ECO:0000256" key="1">
    <source>
        <dbReference type="ARBA" id="ARBA00006484"/>
    </source>
</evidence>
<dbReference type="InterPro" id="IPR036291">
    <property type="entry name" value="NAD(P)-bd_dom_sf"/>
</dbReference>
<dbReference type="PRINTS" id="PR00081">
    <property type="entry name" value="GDHRDH"/>
</dbReference>
<gene>
    <name evidence="3" type="ORF">LTR69_011280</name>
</gene>
<evidence type="ECO:0000313" key="3">
    <source>
        <dbReference type="EMBL" id="KAK5048781.1"/>
    </source>
</evidence>
<dbReference type="InterPro" id="IPR002347">
    <property type="entry name" value="SDR_fam"/>
</dbReference>
<comment type="similarity">
    <text evidence="1">Belongs to the short-chain dehydrogenases/reductases (SDR) family.</text>
</comment>
<dbReference type="PANTHER" id="PTHR43157">
    <property type="entry name" value="PHOSPHATIDYLINOSITOL-GLYCAN BIOSYNTHESIS CLASS F PROTEIN-RELATED"/>
    <property type="match status" value="1"/>
</dbReference>
<dbReference type="EMBL" id="JAVRRF010000052">
    <property type="protein sequence ID" value="KAK5048781.1"/>
    <property type="molecule type" value="Genomic_DNA"/>
</dbReference>
<protein>
    <recommendedName>
        <fullName evidence="5">NAD(P)-binding protein</fullName>
    </recommendedName>
</protein>
<sequence length="326" mass="36098">MNSFLSFLHSQFFVTPPYPRTTWEGKTVIVTGANTGLGLEAARHFVRLEADKVILAVRSLDKGEKAKQSIEDSTARTNVVEVWPLDLGSYESVKQFSKRATQSLERLDAVVENAAIATPKFRLLEGNEMTITVNVISTFLLALLLLPKLKDTAQHHRTTPHLSIVCSEVIFHASFPERKSPSIFDKLNDRASSRMLDRYNVSKLMVALVCRQICSLLGDGYPVIINFLNPGLCHSELTRDVAIPAYFVKLFLARTSEVGSRTLVHAVSAGPRSHGQYLSDCRVTMPPSFVLSADGAETQKKAWSELSGRLEAIQSGILENLRNVAK</sequence>
<dbReference type="SUPFAM" id="SSF51735">
    <property type="entry name" value="NAD(P)-binding Rossmann-fold domains"/>
    <property type="match status" value="1"/>
</dbReference>
<dbReference type="Proteomes" id="UP001345691">
    <property type="component" value="Unassembled WGS sequence"/>
</dbReference>
<keyword evidence="2" id="KW-0560">Oxidoreductase</keyword>
<evidence type="ECO:0008006" key="5">
    <source>
        <dbReference type="Google" id="ProtNLM"/>
    </source>
</evidence>
<dbReference type="Gene3D" id="3.40.50.720">
    <property type="entry name" value="NAD(P)-binding Rossmann-like Domain"/>
    <property type="match status" value="1"/>
</dbReference>
<keyword evidence="4" id="KW-1185">Reference proteome</keyword>
<organism evidence="3 4">
    <name type="scientific">Exophiala sideris</name>
    <dbReference type="NCBI Taxonomy" id="1016849"/>
    <lineage>
        <taxon>Eukaryota</taxon>
        <taxon>Fungi</taxon>
        <taxon>Dikarya</taxon>
        <taxon>Ascomycota</taxon>
        <taxon>Pezizomycotina</taxon>
        <taxon>Eurotiomycetes</taxon>
        <taxon>Chaetothyriomycetidae</taxon>
        <taxon>Chaetothyriales</taxon>
        <taxon>Herpotrichiellaceae</taxon>
        <taxon>Exophiala</taxon>
    </lineage>
</organism>
<evidence type="ECO:0000313" key="4">
    <source>
        <dbReference type="Proteomes" id="UP001345691"/>
    </source>
</evidence>
<reference evidence="3 4" key="1">
    <citation type="submission" date="2023-08" db="EMBL/GenBank/DDBJ databases">
        <title>Black Yeasts Isolated from many extreme environments.</title>
        <authorList>
            <person name="Coleine C."/>
            <person name="Stajich J.E."/>
            <person name="Selbmann L."/>
        </authorList>
    </citation>
    <scope>NUCLEOTIDE SEQUENCE [LARGE SCALE GENOMIC DNA]</scope>
    <source>
        <strain evidence="3 4">CCFEE 6328</strain>
    </source>
</reference>
<dbReference type="PANTHER" id="PTHR43157:SF31">
    <property type="entry name" value="PHOSPHATIDYLINOSITOL-GLYCAN BIOSYNTHESIS CLASS F PROTEIN"/>
    <property type="match status" value="1"/>
</dbReference>